<gene>
    <name evidence="2" type="ORF">CIK00_11035</name>
</gene>
<reference evidence="2 3" key="1">
    <citation type="journal article" date="2018" name="Syst. Appl. Microbiol.">
        <title>Photobacterium carnosum sp. nov., isolated from spoiled modified atmosphere packaged poultry meat.</title>
        <authorList>
            <person name="Hilgarth M."/>
            <person name="Fuertes S."/>
            <person name="Ehrmann M."/>
            <person name="Vogel R.F."/>
        </authorList>
    </citation>
    <scope>NUCLEOTIDE SEQUENCE [LARGE SCALE GENOMIC DNA]</scope>
    <source>
        <strain evidence="2 3">TMW 2.2021</strain>
    </source>
</reference>
<dbReference type="RefSeq" id="WP_101768917.1">
    <property type="nucleotide sequence ID" value="NZ_BPPU01000001.1"/>
</dbReference>
<protein>
    <recommendedName>
        <fullName evidence="4">Glycine zipper 2TM domain-containing protein</fullName>
    </recommendedName>
</protein>
<dbReference type="Proteomes" id="UP000234420">
    <property type="component" value="Unassembled WGS sequence"/>
</dbReference>
<sequence length="162" mass="16686">MKKIIALSLLSAVILSGCGVTGEQYKASTYQVSALNQKQEAKTINIIAVTPAKVQVDNKEAKKDVAAVGGFLGSIAGAFIGNNQGETLVGGVLGGVTGGASSMLVSDKVMVDAVSLTYSENNKIYTSTQVGQACEFKPGVALVISTQANETRVQPNSVCKES</sequence>
<dbReference type="AlphaFoldDB" id="A0A2N4URX9"/>
<comment type="caution">
    <text evidence="2">The sequence shown here is derived from an EMBL/GenBank/DDBJ whole genome shotgun (WGS) entry which is preliminary data.</text>
</comment>
<keyword evidence="3" id="KW-1185">Reference proteome</keyword>
<dbReference type="EMBL" id="NPIB01000012">
    <property type="protein sequence ID" value="PLC57774.1"/>
    <property type="molecule type" value="Genomic_DNA"/>
</dbReference>
<dbReference type="GeneID" id="69963855"/>
<dbReference type="OrthoDB" id="7272387at2"/>
<name>A0A2N4URX9_9GAMM</name>
<evidence type="ECO:0000256" key="1">
    <source>
        <dbReference type="SAM" id="SignalP"/>
    </source>
</evidence>
<evidence type="ECO:0000313" key="2">
    <source>
        <dbReference type="EMBL" id="PLC57774.1"/>
    </source>
</evidence>
<accession>A0A2N4URX9</accession>
<dbReference type="PROSITE" id="PS51257">
    <property type="entry name" value="PROKAR_LIPOPROTEIN"/>
    <property type="match status" value="1"/>
</dbReference>
<keyword evidence="1" id="KW-0732">Signal</keyword>
<feature type="signal peptide" evidence="1">
    <location>
        <begin position="1"/>
        <end position="22"/>
    </location>
</feature>
<feature type="chain" id="PRO_5014716941" description="Glycine zipper 2TM domain-containing protein" evidence="1">
    <location>
        <begin position="23"/>
        <end position="162"/>
    </location>
</feature>
<organism evidence="2 3">
    <name type="scientific">Photobacterium carnosum</name>
    <dbReference type="NCBI Taxonomy" id="2023717"/>
    <lineage>
        <taxon>Bacteria</taxon>
        <taxon>Pseudomonadati</taxon>
        <taxon>Pseudomonadota</taxon>
        <taxon>Gammaproteobacteria</taxon>
        <taxon>Vibrionales</taxon>
        <taxon>Vibrionaceae</taxon>
        <taxon>Photobacterium</taxon>
    </lineage>
</organism>
<evidence type="ECO:0008006" key="4">
    <source>
        <dbReference type="Google" id="ProtNLM"/>
    </source>
</evidence>
<evidence type="ECO:0000313" key="3">
    <source>
        <dbReference type="Proteomes" id="UP000234420"/>
    </source>
</evidence>
<proteinExistence type="predicted"/>